<feature type="transmembrane region" description="Helical" evidence="6">
    <location>
        <begin position="81"/>
        <end position="102"/>
    </location>
</feature>
<proteinExistence type="predicted"/>
<evidence type="ECO:0000256" key="4">
    <source>
        <dbReference type="ARBA" id="ARBA00022989"/>
    </source>
</evidence>
<evidence type="ECO:0000256" key="2">
    <source>
        <dbReference type="ARBA" id="ARBA00022475"/>
    </source>
</evidence>
<accession>A0A1B8P7A5</accession>
<dbReference type="GO" id="GO:0005886">
    <property type="term" value="C:plasma membrane"/>
    <property type="evidence" value="ECO:0007669"/>
    <property type="project" value="UniProtKB-SubCell"/>
</dbReference>
<organism evidence="7 8">
    <name type="scientific">Halomonas elongata</name>
    <dbReference type="NCBI Taxonomy" id="2746"/>
    <lineage>
        <taxon>Bacteria</taxon>
        <taxon>Pseudomonadati</taxon>
        <taxon>Pseudomonadota</taxon>
        <taxon>Gammaproteobacteria</taxon>
        <taxon>Oceanospirillales</taxon>
        <taxon>Halomonadaceae</taxon>
        <taxon>Halomonas</taxon>
    </lineage>
</organism>
<feature type="transmembrane region" description="Helical" evidence="6">
    <location>
        <begin position="21"/>
        <end position="41"/>
    </location>
</feature>
<protein>
    <submittedName>
        <fullName evidence="7">Uncharacterized protein</fullName>
    </submittedName>
</protein>
<evidence type="ECO:0000313" key="7">
    <source>
        <dbReference type="EMBL" id="OBX38127.1"/>
    </source>
</evidence>
<evidence type="ECO:0000256" key="3">
    <source>
        <dbReference type="ARBA" id="ARBA00022692"/>
    </source>
</evidence>
<comment type="subcellular location">
    <subcellularLocation>
        <location evidence="1">Cell membrane</location>
        <topology evidence="1">Multi-pass membrane protein</topology>
    </subcellularLocation>
</comment>
<sequence length="125" mass="13976">MSLQEQTLRERRPWYRTVPDPMVLIFLILVATYVLTFFIPAGEFERVVRDGRTAVVPGSFHYLGDVAAIHPFDVFVAIPKGLISASQYLFIVFIAGGLFHILQKSGALENAIGVAVRRVGWRDAT</sequence>
<name>A0A1B8P7A5_HALEL</name>
<dbReference type="InterPro" id="IPR018385">
    <property type="entry name" value="C4_dicarb_anaerob_car-like"/>
</dbReference>
<dbReference type="Proteomes" id="UP000092504">
    <property type="component" value="Unassembled WGS sequence"/>
</dbReference>
<dbReference type="EMBL" id="MAJD01000001">
    <property type="protein sequence ID" value="OBX38127.1"/>
    <property type="molecule type" value="Genomic_DNA"/>
</dbReference>
<gene>
    <name evidence="7" type="ORF">A8U91_02513</name>
</gene>
<evidence type="ECO:0000256" key="6">
    <source>
        <dbReference type="SAM" id="Phobius"/>
    </source>
</evidence>
<comment type="caution">
    <text evidence="7">The sequence shown here is derived from an EMBL/GenBank/DDBJ whole genome shotgun (WGS) entry which is preliminary data.</text>
</comment>
<keyword evidence="2" id="KW-1003">Cell membrane</keyword>
<keyword evidence="3 6" id="KW-0812">Transmembrane</keyword>
<keyword evidence="5 6" id="KW-0472">Membrane</keyword>
<dbReference type="PATRIC" id="fig|2746.7.peg.2579"/>
<evidence type="ECO:0000256" key="5">
    <source>
        <dbReference type="ARBA" id="ARBA00023136"/>
    </source>
</evidence>
<reference evidence="7 8" key="1">
    <citation type="submission" date="2016-06" db="EMBL/GenBank/DDBJ databases">
        <title>Genome sequence of halotolerant plant growth promoting strain of Halomonas elongata HEK1 isolated from salterns of Rann of Kutch, Gujarat, India.</title>
        <authorList>
            <person name="Gaba S."/>
            <person name="Singh R.N."/>
            <person name="Abrol S."/>
            <person name="Kaushik R."/>
            <person name="Saxena A.K."/>
        </authorList>
    </citation>
    <scope>NUCLEOTIDE SEQUENCE [LARGE SCALE GENOMIC DNA]</scope>
    <source>
        <strain evidence="7 8">HEK1</strain>
    </source>
</reference>
<evidence type="ECO:0000313" key="8">
    <source>
        <dbReference type="Proteomes" id="UP000092504"/>
    </source>
</evidence>
<dbReference type="AlphaFoldDB" id="A0A1B8P7A5"/>
<keyword evidence="4 6" id="KW-1133">Transmembrane helix</keyword>
<dbReference type="Pfam" id="PF03606">
    <property type="entry name" value="DcuC"/>
    <property type="match status" value="1"/>
</dbReference>
<evidence type="ECO:0000256" key="1">
    <source>
        <dbReference type="ARBA" id="ARBA00004651"/>
    </source>
</evidence>